<dbReference type="InterPro" id="IPR006680">
    <property type="entry name" value="Amidohydro-rel"/>
</dbReference>
<reference evidence="2 3" key="1">
    <citation type="submission" date="2017-02" db="EMBL/GenBank/DDBJ databases">
        <authorList>
            <person name="Peterson S.W."/>
        </authorList>
    </citation>
    <scope>NUCLEOTIDE SEQUENCE [LARGE SCALE GENOMIC DNA]</scope>
    <source>
        <strain evidence="2 3">M1</strain>
    </source>
</reference>
<dbReference type="InterPro" id="IPR051781">
    <property type="entry name" value="Metallo-dep_Hydrolase"/>
</dbReference>
<proteinExistence type="predicted"/>
<dbReference type="GO" id="GO:0016810">
    <property type="term" value="F:hydrolase activity, acting on carbon-nitrogen (but not peptide) bonds"/>
    <property type="evidence" value="ECO:0007669"/>
    <property type="project" value="InterPro"/>
</dbReference>
<dbReference type="AlphaFoldDB" id="A0A1T5KPR5"/>
<keyword evidence="3" id="KW-1185">Reference proteome</keyword>
<name>A0A1T5KPR5_9FIRM</name>
<evidence type="ECO:0000313" key="3">
    <source>
        <dbReference type="Proteomes" id="UP000190285"/>
    </source>
</evidence>
<sequence length="379" mass="41459">MILLKNGTIFDCDTGSYIDKDILIGDKKILQVSSNIDIHDSKIQVIDVKEKIICPGFIDAHSHIGMWTLTEKGNDANECVEPMTPTMKAIDAVNPMDTAFKDAYASGITTVMVCPGSGNAVGGQGAIIKTWGEDVEEMIVKSPAAMKMAFGENPKNVYSAQGKSPSSRMATASLIKELLTKAYMYFKEKKEGNAADYDAKLEAFIPVFEGKMPLKIHAHRADDISMAVKIAEKFNLKATLDHCTEGYLIKDYLKNKDFPVMIGPLFSFRSKDELKNASAKCAGILRDSGMLVSLISDHPFTNCKYLPLYAGLLSKYGFSQEEALKALTINPARALGIDDRIGSIEEGKDADLVIFDNEPLESLTNVVMTIINGIIVYEG</sequence>
<dbReference type="InterPro" id="IPR011059">
    <property type="entry name" value="Metal-dep_hydrolase_composite"/>
</dbReference>
<feature type="domain" description="Amidohydrolase-related" evidence="1">
    <location>
        <begin position="52"/>
        <end position="375"/>
    </location>
</feature>
<gene>
    <name evidence="2" type="ORF">SAMN02194393_02033</name>
</gene>
<accession>A0A1T5KPR5</accession>
<dbReference type="Pfam" id="PF01979">
    <property type="entry name" value="Amidohydro_1"/>
    <property type="match status" value="1"/>
</dbReference>
<dbReference type="RefSeq" id="WP_079491329.1">
    <property type="nucleotide sequence ID" value="NZ_FUZT01000004.1"/>
</dbReference>
<dbReference type="Proteomes" id="UP000190285">
    <property type="component" value="Unassembled WGS sequence"/>
</dbReference>
<evidence type="ECO:0000313" key="2">
    <source>
        <dbReference type="EMBL" id="SKC65722.1"/>
    </source>
</evidence>
<dbReference type="SUPFAM" id="SSF51556">
    <property type="entry name" value="Metallo-dependent hydrolases"/>
    <property type="match status" value="1"/>
</dbReference>
<protein>
    <submittedName>
        <fullName evidence="2">Imidazolonepropionase</fullName>
    </submittedName>
</protein>
<dbReference type="PANTHER" id="PTHR43135:SF3">
    <property type="entry name" value="ALPHA-D-RIBOSE 1-METHYLPHOSPHONATE 5-TRIPHOSPHATE DIPHOSPHATASE"/>
    <property type="match status" value="1"/>
</dbReference>
<organism evidence="2 3">
    <name type="scientific">Maledivibacter halophilus</name>
    <dbReference type="NCBI Taxonomy" id="36842"/>
    <lineage>
        <taxon>Bacteria</taxon>
        <taxon>Bacillati</taxon>
        <taxon>Bacillota</taxon>
        <taxon>Clostridia</taxon>
        <taxon>Peptostreptococcales</taxon>
        <taxon>Caminicellaceae</taxon>
        <taxon>Maledivibacter</taxon>
    </lineage>
</organism>
<dbReference type="STRING" id="36842.SAMN02194393_02033"/>
<dbReference type="SUPFAM" id="SSF51338">
    <property type="entry name" value="Composite domain of metallo-dependent hydrolases"/>
    <property type="match status" value="1"/>
</dbReference>
<dbReference type="InterPro" id="IPR032466">
    <property type="entry name" value="Metal_Hydrolase"/>
</dbReference>
<dbReference type="EMBL" id="FUZT01000004">
    <property type="protein sequence ID" value="SKC65722.1"/>
    <property type="molecule type" value="Genomic_DNA"/>
</dbReference>
<dbReference type="OrthoDB" id="9802793at2"/>
<evidence type="ECO:0000259" key="1">
    <source>
        <dbReference type="Pfam" id="PF01979"/>
    </source>
</evidence>
<dbReference type="Gene3D" id="3.20.20.140">
    <property type="entry name" value="Metal-dependent hydrolases"/>
    <property type="match status" value="1"/>
</dbReference>
<dbReference type="PANTHER" id="PTHR43135">
    <property type="entry name" value="ALPHA-D-RIBOSE 1-METHYLPHOSPHONATE 5-TRIPHOSPHATE DIPHOSPHATASE"/>
    <property type="match status" value="1"/>
</dbReference>
<dbReference type="CDD" id="cd01309">
    <property type="entry name" value="Met_dep_hydrolase_C"/>
    <property type="match status" value="1"/>
</dbReference>
<dbReference type="Gene3D" id="2.30.40.10">
    <property type="entry name" value="Urease, subunit C, domain 1"/>
    <property type="match status" value="1"/>
</dbReference>